<name>A0ABQ9Z0H5_9CRUS</name>
<proteinExistence type="predicted"/>
<organism evidence="1 2">
    <name type="scientific">Daphnia magna</name>
    <dbReference type="NCBI Taxonomy" id="35525"/>
    <lineage>
        <taxon>Eukaryota</taxon>
        <taxon>Metazoa</taxon>
        <taxon>Ecdysozoa</taxon>
        <taxon>Arthropoda</taxon>
        <taxon>Crustacea</taxon>
        <taxon>Branchiopoda</taxon>
        <taxon>Diplostraca</taxon>
        <taxon>Cladocera</taxon>
        <taxon>Anomopoda</taxon>
        <taxon>Daphniidae</taxon>
        <taxon>Daphnia</taxon>
    </lineage>
</organism>
<keyword evidence="2" id="KW-1185">Reference proteome</keyword>
<evidence type="ECO:0000313" key="1">
    <source>
        <dbReference type="EMBL" id="KAK4006403.1"/>
    </source>
</evidence>
<dbReference type="Proteomes" id="UP001234178">
    <property type="component" value="Unassembled WGS sequence"/>
</dbReference>
<reference evidence="1 2" key="1">
    <citation type="journal article" date="2023" name="Nucleic Acids Res.">
        <title>The hologenome of Daphnia magna reveals possible DNA methylation and microbiome-mediated evolution of the host genome.</title>
        <authorList>
            <person name="Chaturvedi A."/>
            <person name="Li X."/>
            <person name="Dhandapani V."/>
            <person name="Marshall H."/>
            <person name="Kissane S."/>
            <person name="Cuenca-Cambronero M."/>
            <person name="Asole G."/>
            <person name="Calvet F."/>
            <person name="Ruiz-Romero M."/>
            <person name="Marangio P."/>
            <person name="Guigo R."/>
            <person name="Rago D."/>
            <person name="Mirbahai L."/>
            <person name="Eastwood N."/>
            <person name="Colbourne J.K."/>
            <person name="Zhou J."/>
            <person name="Mallon E."/>
            <person name="Orsini L."/>
        </authorList>
    </citation>
    <scope>NUCLEOTIDE SEQUENCE [LARGE SCALE GENOMIC DNA]</scope>
    <source>
        <strain evidence="1">LRV0_1</strain>
    </source>
</reference>
<protein>
    <submittedName>
        <fullName evidence="1">Uncharacterized protein</fullName>
    </submittedName>
</protein>
<accession>A0ABQ9Z0H5</accession>
<dbReference type="EMBL" id="JAOYFB010000002">
    <property type="protein sequence ID" value="KAK4006403.1"/>
    <property type="molecule type" value="Genomic_DNA"/>
</dbReference>
<evidence type="ECO:0000313" key="2">
    <source>
        <dbReference type="Proteomes" id="UP001234178"/>
    </source>
</evidence>
<comment type="caution">
    <text evidence="1">The sequence shown here is derived from an EMBL/GenBank/DDBJ whole genome shotgun (WGS) entry which is preliminary data.</text>
</comment>
<gene>
    <name evidence="1" type="ORF">OUZ56_011557</name>
</gene>
<sequence>MIILITLNIQYLPELCGSLREPYAKMPFLRFSQCYNFHLNALRGSYAKTPFLRFSLASKEFCILWKSNCFQTFISISRRLRYLKHRVVCILADAFSYKRQLRNKCRPSGETHTYSRTHNA</sequence>